<dbReference type="SMART" id="SM00342">
    <property type="entry name" value="HTH_ARAC"/>
    <property type="match status" value="1"/>
</dbReference>
<organism evidence="5 6">
    <name type="scientific">Clostridium intestinale</name>
    <dbReference type="NCBI Taxonomy" id="36845"/>
    <lineage>
        <taxon>Bacteria</taxon>
        <taxon>Bacillati</taxon>
        <taxon>Bacillota</taxon>
        <taxon>Clostridia</taxon>
        <taxon>Eubacteriales</taxon>
        <taxon>Clostridiaceae</taxon>
        <taxon>Clostridium</taxon>
    </lineage>
</organism>
<keyword evidence="2" id="KW-0238">DNA-binding</keyword>
<accession>A0A7D6ZHG3</accession>
<dbReference type="InterPro" id="IPR014710">
    <property type="entry name" value="RmlC-like_jellyroll"/>
</dbReference>
<protein>
    <submittedName>
        <fullName evidence="5">AraC family transcriptional regulator</fullName>
    </submittedName>
</protein>
<keyword evidence="1" id="KW-0805">Transcription regulation</keyword>
<feature type="domain" description="HTH araC/xylS-type" evidence="4">
    <location>
        <begin position="173"/>
        <end position="271"/>
    </location>
</feature>
<gene>
    <name evidence="5" type="ORF">HZF06_02865</name>
</gene>
<dbReference type="InterPro" id="IPR018060">
    <property type="entry name" value="HTH_AraC"/>
</dbReference>
<keyword evidence="3" id="KW-0804">Transcription</keyword>
<dbReference type="EMBL" id="CP059378">
    <property type="protein sequence ID" value="QLY80541.1"/>
    <property type="molecule type" value="Genomic_DNA"/>
</dbReference>
<name>A0A7D6ZHG3_9CLOT</name>
<evidence type="ECO:0000313" key="5">
    <source>
        <dbReference type="EMBL" id="QLY80541.1"/>
    </source>
</evidence>
<evidence type="ECO:0000256" key="2">
    <source>
        <dbReference type="ARBA" id="ARBA00023125"/>
    </source>
</evidence>
<dbReference type="GO" id="GO:0003700">
    <property type="term" value="F:DNA-binding transcription factor activity"/>
    <property type="evidence" value="ECO:0007669"/>
    <property type="project" value="InterPro"/>
</dbReference>
<dbReference type="InterPro" id="IPR037923">
    <property type="entry name" value="HTH-like"/>
</dbReference>
<reference evidence="5 6" key="1">
    <citation type="submission" date="2020-07" db="EMBL/GenBank/DDBJ databases">
        <title>Electron transfer.</title>
        <authorList>
            <person name="Huang L."/>
            <person name="Liu X."/>
            <person name="Zhou S."/>
        </authorList>
    </citation>
    <scope>NUCLEOTIDE SEQUENCE [LARGE SCALE GENOMIC DNA]</scope>
    <source>
        <strain evidence="5 6">Lx1</strain>
    </source>
</reference>
<dbReference type="GO" id="GO:0043565">
    <property type="term" value="F:sequence-specific DNA binding"/>
    <property type="evidence" value="ECO:0007669"/>
    <property type="project" value="InterPro"/>
</dbReference>
<dbReference type="InterPro" id="IPR020449">
    <property type="entry name" value="Tscrpt_reg_AraC-type_HTH"/>
</dbReference>
<dbReference type="SUPFAM" id="SSF51215">
    <property type="entry name" value="Regulatory protein AraC"/>
    <property type="match status" value="1"/>
</dbReference>
<evidence type="ECO:0000313" key="6">
    <source>
        <dbReference type="Proteomes" id="UP000512286"/>
    </source>
</evidence>
<dbReference type="InterPro" id="IPR009057">
    <property type="entry name" value="Homeodomain-like_sf"/>
</dbReference>
<dbReference type="PANTHER" id="PTHR43280">
    <property type="entry name" value="ARAC-FAMILY TRANSCRIPTIONAL REGULATOR"/>
    <property type="match status" value="1"/>
</dbReference>
<dbReference type="PANTHER" id="PTHR43280:SF28">
    <property type="entry name" value="HTH-TYPE TRANSCRIPTIONAL ACTIVATOR RHAS"/>
    <property type="match status" value="1"/>
</dbReference>
<dbReference type="AlphaFoldDB" id="A0A7D6ZHG3"/>
<evidence type="ECO:0000256" key="3">
    <source>
        <dbReference type="ARBA" id="ARBA00023163"/>
    </source>
</evidence>
<dbReference type="KEGG" id="cint:HZF06_02865"/>
<sequence length="276" mass="32508">MKFKNIFFHIHYCNGRRLISEGRYTKRITRTLQHHELVFVTGGKGTIEIENKKYEIKKGILFYICPGVLHFLEADSNEPICFLSVHFSYTNIDLKDGNWNIDESMKRLPISTVLELKDYYNVEDMFQKLLDSWNGKLPGYEFVTRTLFQQLLIAIYENIKGQNRNYSNSIKVEKVIKYMHEHIDKKVTLAELSEVVQLSSFYLTKIFKGATGYSVIEYFNKMKIDKAKELFIEGNKKVKEVANTLGFTDEFYFSRMFKKLEGISPSEYYNKNIHEV</sequence>
<dbReference type="SUPFAM" id="SSF46689">
    <property type="entry name" value="Homeodomain-like"/>
    <property type="match status" value="2"/>
</dbReference>
<dbReference type="Proteomes" id="UP000512286">
    <property type="component" value="Chromosome"/>
</dbReference>
<dbReference type="RefSeq" id="WP_181602349.1">
    <property type="nucleotide sequence ID" value="NZ_CP059378.1"/>
</dbReference>
<dbReference type="PRINTS" id="PR00032">
    <property type="entry name" value="HTHARAC"/>
</dbReference>
<proteinExistence type="predicted"/>
<evidence type="ECO:0000256" key="1">
    <source>
        <dbReference type="ARBA" id="ARBA00023015"/>
    </source>
</evidence>
<dbReference type="Gene3D" id="2.60.120.10">
    <property type="entry name" value="Jelly Rolls"/>
    <property type="match status" value="1"/>
</dbReference>
<dbReference type="Pfam" id="PF02311">
    <property type="entry name" value="AraC_binding"/>
    <property type="match status" value="1"/>
</dbReference>
<dbReference type="PROSITE" id="PS01124">
    <property type="entry name" value="HTH_ARAC_FAMILY_2"/>
    <property type="match status" value="1"/>
</dbReference>
<dbReference type="Gene3D" id="1.10.10.60">
    <property type="entry name" value="Homeodomain-like"/>
    <property type="match status" value="2"/>
</dbReference>
<evidence type="ECO:0000259" key="4">
    <source>
        <dbReference type="PROSITE" id="PS01124"/>
    </source>
</evidence>
<dbReference type="InterPro" id="IPR003313">
    <property type="entry name" value="AraC-bd"/>
</dbReference>
<dbReference type="Pfam" id="PF12833">
    <property type="entry name" value="HTH_18"/>
    <property type="match status" value="1"/>
</dbReference>